<dbReference type="RefSeq" id="XP_018036432.1">
    <property type="nucleotide sequence ID" value="XM_018187276.1"/>
</dbReference>
<gene>
    <name evidence="1" type="ORF">CC84DRAFT_744961</name>
</gene>
<sequence length="179" mass="20426">MWSRTATLSSSWNMASKTAFSSSDMSKTILKRYHCRTQLQHSIFNRKRTSCSALVQFFRRVSICSLRSDWTQEKVASAVAFSSKCLDVSTTIFYYTLLTFFVSSPRSSLHHARAPGSFHVRLCPQFQTGDTSGHWVKHLHPHNVSVITRVSCVACTCFRGTVWTCLYHGPAYIFRRLAE</sequence>
<proteinExistence type="predicted"/>
<accession>A0A177CH85</accession>
<protein>
    <submittedName>
        <fullName evidence="1">Uncharacterized protein</fullName>
    </submittedName>
</protein>
<organism evidence="1 2">
    <name type="scientific">Paraphaeosphaeria sporulosa</name>
    <dbReference type="NCBI Taxonomy" id="1460663"/>
    <lineage>
        <taxon>Eukaryota</taxon>
        <taxon>Fungi</taxon>
        <taxon>Dikarya</taxon>
        <taxon>Ascomycota</taxon>
        <taxon>Pezizomycotina</taxon>
        <taxon>Dothideomycetes</taxon>
        <taxon>Pleosporomycetidae</taxon>
        <taxon>Pleosporales</taxon>
        <taxon>Massarineae</taxon>
        <taxon>Didymosphaeriaceae</taxon>
        <taxon>Paraphaeosphaeria</taxon>
    </lineage>
</organism>
<dbReference type="Proteomes" id="UP000077069">
    <property type="component" value="Unassembled WGS sequence"/>
</dbReference>
<evidence type="ECO:0000313" key="1">
    <source>
        <dbReference type="EMBL" id="OAG06067.1"/>
    </source>
</evidence>
<evidence type="ECO:0000313" key="2">
    <source>
        <dbReference type="Proteomes" id="UP000077069"/>
    </source>
</evidence>
<name>A0A177CH85_9PLEO</name>
<dbReference type="AlphaFoldDB" id="A0A177CH85"/>
<dbReference type="EMBL" id="KV441552">
    <property type="protein sequence ID" value="OAG06067.1"/>
    <property type="molecule type" value="Genomic_DNA"/>
</dbReference>
<reference evidence="1 2" key="1">
    <citation type="submission" date="2016-05" db="EMBL/GenBank/DDBJ databases">
        <title>Comparative analysis of secretome profiles of manganese(II)-oxidizing ascomycete fungi.</title>
        <authorList>
            <consortium name="DOE Joint Genome Institute"/>
            <person name="Zeiner C.A."/>
            <person name="Purvine S.O."/>
            <person name="Zink E.M."/>
            <person name="Wu S."/>
            <person name="Pasa-Tolic L."/>
            <person name="Chaput D.L."/>
            <person name="Haridas S."/>
            <person name="Grigoriev I.V."/>
            <person name="Santelli C.M."/>
            <person name="Hansel C.M."/>
        </authorList>
    </citation>
    <scope>NUCLEOTIDE SEQUENCE [LARGE SCALE GENOMIC DNA]</scope>
    <source>
        <strain evidence="1 2">AP3s5-JAC2a</strain>
    </source>
</reference>
<dbReference type="GeneID" id="28770762"/>
<keyword evidence="2" id="KW-1185">Reference proteome</keyword>
<dbReference type="InParanoid" id="A0A177CH85"/>